<protein>
    <submittedName>
        <fullName evidence="1">Uncharacterized protein</fullName>
    </submittedName>
</protein>
<dbReference type="Proteomes" id="UP000736787">
    <property type="component" value="Unassembled WGS sequence"/>
</dbReference>
<accession>A0A8T1B2L1</accession>
<name>A0A8T1B2L1_9STRA</name>
<evidence type="ECO:0000313" key="1">
    <source>
        <dbReference type="EMBL" id="KAG2893384.1"/>
    </source>
</evidence>
<comment type="caution">
    <text evidence="1">The sequence shown here is derived from an EMBL/GenBank/DDBJ whole genome shotgun (WGS) entry which is preliminary data.</text>
</comment>
<dbReference type="EMBL" id="RCMK01001483">
    <property type="protein sequence ID" value="KAG2893384.1"/>
    <property type="molecule type" value="Genomic_DNA"/>
</dbReference>
<evidence type="ECO:0000313" key="2">
    <source>
        <dbReference type="Proteomes" id="UP000736787"/>
    </source>
</evidence>
<dbReference type="AlphaFoldDB" id="A0A8T1B2L1"/>
<proteinExistence type="predicted"/>
<organism evidence="1 2">
    <name type="scientific">Phytophthora cactorum</name>
    <dbReference type="NCBI Taxonomy" id="29920"/>
    <lineage>
        <taxon>Eukaryota</taxon>
        <taxon>Sar</taxon>
        <taxon>Stramenopiles</taxon>
        <taxon>Oomycota</taxon>
        <taxon>Peronosporomycetes</taxon>
        <taxon>Peronosporales</taxon>
        <taxon>Peronosporaceae</taxon>
        <taxon>Phytophthora</taxon>
    </lineage>
</organism>
<sequence length="87" mass="9541">MPDLWLSEATMTSDASSRALSTLPRTTTTFLHSSTSNATSFPILAATTRLHVQHGHALLSDVQRFPVRLQTHVIAGLNFLEPRLVSN</sequence>
<gene>
    <name evidence="1" type="ORF">PC117_g23776</name>
</gene>
<reference evidence="1" key="1">
    <citation type="submission" date="2018-10" db="EMBL/GenBank/DDBJ databases">
        <title>Effector identification in a new, highly contiguous assembly of the strawberry crown rot pathogen Phytophthora cactorum.</title>
        <authorList>
            <person name="Armitage A.D."/>
            <person name="Nellist C.F."/>
            <person name="Bates H."/>
            <person name="Vickerstaff R.J."/>
            <person name="Harrison R.J."/>
        </authorList>
    </citation>
    <scope>NUCLEOTIDE SEQUENCE</scope>
    <source>
        <strain evidence="1">4040</strain>
    </source>
</reference>